<dbReference type="EMBL" id="NBAG03000214">
    <property type="protein sequence ID" value="PNI84440.1"/>
    <property type="molecule type" value="Genomic_DNA"/>
</dbReference>
<sequence>VRMISDLIAGGIQPLQNLSVLKQVREEMQLTWAQNAITSGFNALEQILQSTAGIYCVGDESRSGHTQSSH</sequence>
<reference evidence="1 2" key="1">
    <citation type="submission" date="2017-12" db="EMBL/GenBank/DDBJ databases">
        <title>High-resolution comparative analysis of great ape genomes.</title>
        <authorList>
            <person name="Pollen A."/>
            <person name="Hastie A."/>
            <person name="Hormozdiari F."/>
            <person name="Dougherty M."/>
            <person name="Liu R."/>
            <person name="Chaisson M."/>
            <person name="Hoppe E."/>
            <person name="Hill C."/>
            <person name="Pang A."/>
            <person name="Hillier L."/>
            <person name="Baker C."/>
            <person name="Armstrong J."/>
            <person name="Shendure J."/>
            <person name="Paten B."/>
            <person name="Wilson R."/>
            <person name="Chao H."/>
            <person name="Schneider V."/>
            <person name="Ventura M."/>
            <person name="Kronenberg Z."/>
            <person name="Murali S."/>
            <person name="Gordon D."/>
            <person name="Cantsilieris S."/>
            <person name="Munson K."/>
            <person name="Nelson B."/>
            <person name="Raja A."/>
            <person name="Underwood J."/>
            <person name="Diekhans M."/>
            <person name="Fiddes I."/>
            <person name="Haussler D."/>
            <person name="Eichler E."/>
        </authorList>
    </citation>
    <scope>NUCLEOTIDE SEQUENCE [LARGE SCALE GENOMIC DNA]</scope>
    <source>
        <strain evidence="1">Yerkes chimp pedigree #C0471</strain>
    </source>
</reference>
<protein>
    <submittedName>
        <fullName evidence="1">GSTZ1 isoform 19</fullName>
    </submittedName>
</protein>
<dbReference type="PANTHER" id="PTHR42673">
    <property type="entry name" value="MALEYLACETOACETATE ISOMERASE"/>
    <property type="match status" value="1"/>
</dbReference>
<evidence type="ECO:0000313" key="2">
    <source>
        <dbReference type="Proteomes" id="UP000236370"/>
    </source>
</evidence>
<feature type="non-terminal residue" evidence="1">
    <location>
        <position position="1"/>
    </location>
</feature>
<dbReference type="Gene3D" id="1.20.1050.10">
    <property type="match status" value="1"/>
</dbReference>
<name>A0A2J8PK93_PANTR</name>
<dbReference type="SUPFAM" id="SSF47616">
    <property type="entry name" value="GST C-terminal domain-like"/>
    <property type="match status" value="1"/>
</dbReference>
<organism evidence="1 2">
    <name type="scientific">Pan troglodytes</name>
    <name type="common">Chimpanzee</name>
    <dbReference type="NCBI Taxonomy" id="9598"/>
    <lineage>
        <taxon>Eukaryota</taxon>
        <taxon>Metazoa</taxon>
        <taxon>Chordata</taxon>
        <taxon>Craniata</taxon>
        <taxon>Vertebrata</taxon>
        <taxon>Euteleostomi</taxon>
        <taxon>Mammalia</taxon>
        <taxon>Eutheria</taxon>
        <taxon>Euarchontoglires</taxon>
        <taxon>Primates</taxon>
        <taxon>Haplorrhini</taxon>
        <taxon>Catarrhini</taxon>
        <taxon>Hominidae</taxon>
        <taxon>Pan</taxon>
    </lineage>
</organism>
<dbReference type="PANTHER" id="PTHR42673:SF4">
    <property type="entry name" value="MALEYLACETOACETATE ISOMERASE"/>
    <property type="match status" value="1"/>
</dbReference>
<comment type="caution">
    <text evidence="1">The sequence shown here is derived from an EMBL/GenBank/DDBJ whole genome shotgun (WGS) entry which is preliminary data.</text>
</comment>
<gene>
    <name evidence="1" type="ORF">CK820_G0002979</name>
</gene>
<proteinExistence type="predicted"/>
<dbReference type="AlphaFoldDB" id="A0A2J8PK93"/>
<dbReference type="InterPro" id="IPR036282">
    <property type="entry name" value="Glutathione-S-Trfase_C_sf"/>
</dbReference>
<evidence type="ECO:0000313" key="1">
    <source>
        <dbReference type="EMBL" id="PNI84440.1"/>
    </source>
</evidence>
<dbReference type="Proteomes" id="UP000236370">
    <property type="component" value="Unassembled WGS sequence"/>
</dbReference>
<accession>A0A2J8PK93</accession>